<dbReference type="GO" id="GO:0016787">
    <property type="term" value="F:hydrolase activity"/>
    <property type="evidence" value="ECO:0007669"/>
    <property type="project" value="UniProtKB-KW"/>
</dbReference>
<dbReference type="PANTHER" id="PTHR43283:SF7">
    <property type="entry name" value="BETA-LACTAMASE-RELATED DOMAIN-CONTAINING PROTEIN"/>
    <property type="match status" value="1"/>
</dbReference>
<comment type="caution">
    <text evidence="3">The sequence shown here is derived from an EMBL/GenBank/DDBJ whole genome shotgun (WGS) entry which is preliminary data.</text>
</comment>
<keyword evidence="3" id="KW-0378">Hydrolase</keyword>
<evidence type="ECO:0000313" key="4">
    <source>
        <dbReference type="Proteomes" id="UP000751614"/>
    </source>
</evidence>
<organism evidence="3 4">
    <name type="scientific">Flagellimonas algicola</name>
    <dbReference type="NCBI Taxonomy" id="2583815"/>
    <lineage>
        <taxon>Bacteria</taxon>
        <taxon>Pseudomonadati</taxon>
        <taxon>Bacteroidota</taxon>
        <taxon>Flavobacteriia</taxon>
        <taxon>Flavobacteriales</taxon>
        <taxon>Flavobacteriaceae</taxon>
        <taxon>Flagellimonas</taxon>
    </lineage>
</organism>
<accession>A0ABY2WNP0</accession>
<evidence type="ECO:0000313" key="3">
    <source>
        <dbReference type="EMBL" id="TMU56609.1"/>
    </source>
</evidence>
<dbReference type="Pfam" id="PF00144">
    <property type="entry name" value="Beta-lactamase"/>
    <property type="match status" value="1"/>
</dbReference>
<feature type="signal peptide" evidence="1">
    <location>
        <begin position="1"/>
        <end position="18"/>
    </location>
</feature>
<dbReference type="InterPro" id="IPR001466">
    <property type="entry name" value="Beta-lactam-related"/>
</dbReference>
<feature type="chain" id="PRO_5046406793" evidence="1">
    <location>
        <begin position="19"/>
        <end position="359"/>
    </location>
</feature>
<gene>
    <name evidence="3" type="ORF">FGG15_03455</name>
</gene>
<dbReference type="InterPro" id="IPR050789">
    <property type="entry name" value="Diverse_Enzym_Activities"/>
</dbReference>
<reference evidence="3 4" key="1">
    <citation type="submission" date="2019-05" db="EMBL/GenBank/DDBJ databases">
        <title>Flagellimonas sp. AsT0115, sp. nov., isolated from a marine red algae, Asparagopsis taxiformis.</title>
        <authorList>
            <person name="Kim J."/>
            <person name="Jeong S.E."/>
            <person name="Jeon C.O."/>
        </authorList>
    </citation>
    <scope>NUCLEOTIDE SEQUENCE [LARGE SCALE GENOMIC DNA]</scope>
    <source>
        <strain evidence="3 4">AsT0115</strain>
    </source>
</reference>
<evidence type="ECO:0000259" key="2">
    <source>
        <dbReference type="Pfam" id="PF00144"/>
    </source>
</evidence>
<feature type="domain" description="Beta-lactamase-related" evidence="2">
    <location>
        <begin position="52"/>
        <end position="337"/>
    </location>
</feature>
<dbReference type="Gene3D" id="3.40.710.10">
    <property type="entry name" value="DD-peptidase/beta-lactamase superfamily"/>
    <property type="match status" value="1"/>
</dbReference>
<name>A0ABY2WNP0_9FLAO</name>
<keyword evidence="1" id="KW-0732">Signal</keyword>
<keyword evidence="4" id="KW-1185">Reference proteome</keyword>
<dbReference type="EMBL" id="VCNI01000001">
    <property type="protein sequence ID" value="TMU56609.1"/>
    <property type="molecule type" value="Genomic_DNA"/>
</dbReference>
<dbReference type="SUPFAM" id="SSF56601">
    <property type="entry name" value="beta-lactamase/transpeptidase-like"/>
    <property type="match status" value="1"/>
</dbReference>
<proteinExistence type="predicted"/>
<dbReference type="Proteomes" id="UP000751614">
    <property type="component" value="Unassembled WGS sequence"/>
</dbReference>
<dbReference type="PANTHER" id="PTHR43283">
    <property type="entry name" value="BETA-LACTAMASE-RELATED"/>
    <property type="match status" value="1"/>
</dbReference>
<dbReference type="RefSeq" id="WP_138833242.1">
    <property type="nucleotide sequence ID" value="NZ_VCNI01000001.1"/>
</dbReference>
<sequence>MNKLIVVFFVYLFSIQNACSQLDFTSPSGTSHPLLSKMDSTIKSGKYERITSVLVAQNGELLFENYYNGADSNSKHNTRSATKTMATLLTGIAIKQGYIQSEKDKIFKYLGHKTPVKNPDDRKSGITLEDLLSMSSILECNDFNSYSRGNEERMYVIEDWTGFLVDLPVRAYPFEPKPEDQPYGRAFSYCSAGAAAMADIVQRAVGMPADQFAKQNLLDPLGFEDYVLHYTPEGVLNTAGGSEYKSRDLLKLIQLCLNKGVWNGQEIIPAAWLQKATTPKVRVRDGVEYGYLFWLRSFGENQQHYSYHMSGNGGQKLLAIPELNAVMVITTTNYGNRNAHNYTDELVNEYIVPALTDQQ</sequence>
<dbReference type="InterPro" id="IPR012338">
    <property type="entry name" value="Beta-lactam/transpept-like"/>
</dbReference>
<protein>
    <submittedName>
        <fullName evidence="3">Serine hydrolase</fullName>
    </submittedName>
</protein>
<evidence type="ECO:0000256" key="1">
    <source>
        <dbReference type="SAM" id="SignalP"/>
    </source>
</evidence>